<dbReference type="PROSITE" id="PS00383">
    <property type="entry name" value="TYR_PHOSPHATASE_1"/>
    <property type="match status" value="1"/>
</dbReference>
<protein>
    <submittedName>
        <fullName evidence="5">ADP-ribosylglycohydrolase family protein</fullName>
    </submittedName>
</protein>
<dbReference type="SUPFAM" id="SSF52799">
    <property type="entry name" value="(Phosphotyrosine protein) phosphatases II"/>
    <property type="match status" value="1"/>
</dbReference>
<dbReference type="PANTHER" id="PTHR16222:SF24">
    <property type="entry name" value="ADP-RIBOSYLHYDROLASE ARH3"/>
    <property type="match status" value="1"/>
</dbReference>
<dbReference type="Gene3D" id="1.10.4080.10">
    <property type="entry name" value="ADP-ribosylation/Crystallin J1"/>
    <property type="match status" value="1"/>
</dbReference>
<keyword evidence="2" id="KW-0378">Hydrolase</keyword>
<dbReference type="Proteomes" id="UP001290101">
    <property type="component" value="Unassembled WGS sequence"/>
</dbReference>
<dbReference type="InterPro" id="IPR029021">
    <property type="entry name" value="Prot-tyrosine_phosphatase-like"/>
</dbReference>
<evidence type="ECO:0000313" key="5">
    <source>
        <dbReference type="EMBL" id="MDZ5489914.1"/>
    </source>
</evidence>
<dbReference type="InterPro" id="IPR016130">
    <property type="entry name" value="Tyr_Pase_AS"/>
</dbReference>
<keyword evidence="6" id="KW-1185">Reference proteome</keyword>
<reference evidence="5 6" key="1">
    <citation type="submission" date="2023-12" db="EMBL/GenBank/DDBJ databases">
        <title>Micromonospora sp. nov., isolated from Atacama Desert.</title>
        <authorList>
            <person name="Carro L."/>
            <person name="Golinska P."/>
            <person name="Klenk H.-P."/>
            <person name="Goodfellow M."/>
        </authorList>
    </citation>
    <scope>NUCLEOTIDE SEQUENCE [LARGE SCALE GENOMIC DNA]</scope>
    <source>
        <strain evidence="5 6">4G53</strain>
    </source>
</reference>
<feature type="region of interest" description="Disordered" evidence="3">
    <location>
        <begin position="20"/>
        <end position="39"/>
    </location>
</feature>
<dbReference type="PANTHER" id="PTHR16222">
    <property type="entry name" value="ADP-RIBOSYLGLYCOHYDROLASE"/>
    <property type="match status" value="1"/>
</dbReference>
<evidence type="ECO:0000256" key="1">
    <source>
        <dbReference type="ARBA" id="ARBA00010702"/>
    </source>
</evidence>
<evidence type="ECO:0000256" key="3">
    <source>
        <dbReference type="SAM" id="MobiDB-lite"/>
    </source>
</evidence>
<dbReference type="EMBL" id="JAXOTQ010000011">
    <property type="protein sequence ID" value="MDZ5489914.1"/>
    <property type="molecule type" value="Genomic_DNA"/>
</dbReference>
<evidence type="ECO:0000256" key="2">
    <source>
        <dbReference type="ARBA" id="ARBA00022801"/>
    </source>
</evidence>
<comment type="caution">
    <text evidence="5">The sequence shown here is derived from an EMBL/GenBank/DDBJ whole genome shotgun (WGS) entry which is preliminary data.</text>
</comment>
<feature type="domain" description="Tyrosine specific protein phosphatases" evidence="4">
    <location>
        <begin position="483"/>
        <end position="534"/>
    </location>
</feature>
<dbReference type="InterPro" id="IPR005502">
    <property type="entry name" value="Ribosyl_crysJ1"/>
</dbReference>
<accession>A0ABU5JBR5</accession>
<name>A0ABU5JBR5_9ACTN</name>
<dbReference type="RefSeq" id="WP_322440184.1">
    <property type="nucleotide sequence ID" value="NZ_JAXOTQ010000011.1"/>
</dbReference>
<evidence type="ECO:0000313" key="6">
    <source>
        <dbReference type="Proteomes" id="UP001290101"/>
    </source>
</evidence>
<gene>
    <name evidence="5" type="ORF">U2F25_10625</name>
</gene>
<dbReference type="InterPro" id="IPR036705">
    <property type="entry name" value="Ribosyl_crysJ1_sf"/>
</dbReference>
<sequence length="555" mass="58199">MVVAGPRRFARTSGGMSVTAAQCRSGGRQPGRVRTPQSRRRSRVVGLAQADEDGGVATVGELTTATVPLKAIPSDRVAGVLLAAACGDALGVPYEFQPQLAAGEQPEMRGGGLGPYAPGEYSDDTQMAMCIAEVSATGADLRSSDSLDRIAGNFLRWKREGASDIGAQTRQVLDAVSQVRGAGVGAAMRDAAADLHRRTGRSAGNGSLMRTAPVALAYLGDPEPLAEAARVVSELTHHDPLAADACVLWCAGIRRAVLDGTFDGVREGLDLLPAGRRDRWSSWLAEAESKPPEQFRPNGFVVAALQAAWSAIKHTDVPEHDPGRGSFPCQHLERALTVAVRVGDDTDTVAAIAGALLGARWGSSAVPLAWPRIVHGWPNRRAADLIRLAMLTAQGGQAGQGGWPGCARAPRPAVAPLMVAHPHDPGVILGNLYTDAAPAGAGAVVSLCRVGCDDFDDVAVVNRVSAWLVDQPDANAQPHFVVDQAARMVLELRKEGHVVLLHCAAGQSRTPAVAARYTTLTTGIPARSALAELRGLLGAHGWTLNPELRQVVEQL</sequence>
<comment type="similarity">
    <text evidence="1">Belongs to the ADP-ribosylglycohydrolase family.</text>
</comment>
<dbReference type="Pfam" id="PF03747">
    <property type="entry name" value="ADP_ribosyl_GH"/>
    <property type="match status" value="1"/>
</dbReference>
<evidence type="ECO:0000259" key="4">
    <source>
        <dbReference type="PROSITE" id="PS50056"/>
    </source>
</evidence>
<dbReference type="SUPFAM" id="SSF101478">
    <property type="entry name" value="ADP-ribosylglycohydrolase"/>
    <property type="match status" value="1"/>
</dbReference>
<dbReference type="Gene3D" id="3.90.190.10">
    <property type="entry name" value="Protein tyrosine phosphatase superfamily"/>
    <property type="match status" value="1"/>
</dbReference>
<dbReference type="PROSITE" id="PS50056">
    <property type="entry name" value="TYR_PHOSPHATASE_2"/>
    <property type="match status" value="1"/>
</dbReference>
<dbReference type="InterPro" id="IPR000387">
    <property type="entry name" value="Tyr_Pase_dom"/>
</dbReference>
<proteinExistence type="inferred from homology"/>
<dbReference type="InterPro" id="IPR050792">
    <property type="entry name" value="ADP-ribosylglycohydrolase"/>
</dbReference>
<organism evidence="5 6">
    <name type="scientific">Micromonospora sicca</name>
    <dbReference type="NCBI Taxonomy" id="2202420"/>
    <lineage>
        <taxon>Bacteria</taxon>
        <taxon>Bacillati</taxon>
        <taxon>Actinomycetota</taxon>
        <taxon>Actinomycetes</taxon>
        <taxon>Micromonosporales</taxon>
        <taxon>Micromonosporaceae</taxon>
        <taxon>Micromonospora</taxon>
    </lineage>
</organism>